<protein>
    <submittedName>
        <fullName evidence="1">Uncharacterized protein</fullName>
    </submittedName>
</protein>
<dbReference type="EMBL" id="JABBZM010000017">
    <property type="protein sequence ID" value="NMV39945.1"/>
    <property type="molecule type" value="Genomic_DNA"/>
</dbReference>
<accession>A0A848P3P7</accession>
<reference evidence="1 2" key="1">
    <citation type="submission" date="2020-04" db="EMBL/GenBank/DDBJ databases">
        <title>Ralstonia insidiosa genome sequencing and assembly.</title>
        <authorList>
            <person name="Martins R.C.R."/>
            <person name="Perdigao-Neto L.V."/>
            <person name="Levin A.S.S."/>
            <person name="Costa S.F."/>
        </authorList>
    </citation>
    <scope>NUCLEOTIDE SEQUENCE [LARGE SCALE GENOMIC DNA]</scope>
    <source>
        <strain evidence="1 2">5047</strain>
    </source>
</reference>
<dbReference type="AlphaFoldDB" id="A0A848P3P7"/>
<evidence type="ECO:0000313" key="1">
    <source>
        <dbReference type="EMBL" id="NMV39945.1"/>
    </source>
</evidence>
<proteinExistence type="predicted"/>
<dbReference type="Proteomes" id="UP000575469">
    <property type="component" value="Unassembled WGS sequence"/>
</dbReference>
<organism evidence="1 2">
    <name type="scientific">Ralstonia insidiosa</name>
    <dbReference type="NCBI Taxonomy" id="190721"/>
    <lineage>
        <taxon>Bacteria</taxon>
        <taxon>Pseudomonadati</taxon>
        <taxon>Pseudomonadota</taxon>
        <taxon>Betaproteobacteria</taxon>
        <taxon>Burkholderiales</taxon>
        <taxon>Burkholderiaceae</taxon>
        <taxon>Ralstonia</taxon>
    </lineage>
</organism>
<sequence length="94" mass="10926">MRENESEGPAYEFEASYVYASGERYNSGRGLSVISRDLAEQEALYERMKSDRERYALRLRRLDTGEVVRAHGDMAEAHRSMEAAYRLRHRPQVA</sequence>
<name>A0A848P3P7_9RALS</name>
<comment type="caution">
    <text evidence="1">The sequence shown here is derived from an EMBL/GenBank/DDBJ whole genome shotgun (WGS) entry which is preliminary data.</text>
</comment>
<gene>
    <name evidence="1" type="ORF">HGR00_18715</name>
</gene>
<dbReference type="RefSeq" id="WP_169340888.1">
    <property type="nucleotide sequence ID" value="NZ_JABBZM010000017.1"/>
</dbReference>
<evidence type="ECO:0000313" key="2">
    <source>
        <dbReference type="Proteomes" id="UP000575469"/>
    </source>
</evidence>